<feature type="region of interest" description="Disordered" evidence="2">
    <location>
        <begin position="145"/>
        <end position="189"/>
    </location>
</feature>
<dbReference type="EMBL" id="CP000698">
    <property type="protein sequence ID" value="ABQ26424.1"/>
    <property type="molecule type" value="Genomic_DNA"/>
</dbReference>
<sequence>MASTLLELTANIVSSHASVSEMSGEELLQELQKVYSALQKLETVPVETGEQAEVKTPAISLKKAFQPDQVSCMICGKTGMKTLARHLAQVHNMKPGAYRKQFGIPSTQALTAKNFSEARRKMAQDRGLADNLAKARAVRAANIKAKTAAPEKAAKAAKTAPKAAPKAAAKAAPKAKPVTAKAAPKAKKA</sequence>
<reference evidence="3 4" key="1">
    <citation type="submission" date="2007-05" db="EMBL/GenBank/DDBJ databases">
        <title>Complete sequence of Geobacter uraniireducens Rf4.</title>
        <authorList>
            <consortium name="US DOE Joint Genome Institute"/>
            <person name="Copeland A."/>
            <person name="Lucas S."/>
            <person name="Lapidus A."/>
            <person name="Barry K."/>
            <person name="Detter J.C."/>
            <person name="Glavina del Rio T."/>
            <person name="Hammon N."/>
            <person name="Israni S."/>
            <person name="Dalin E."/>
            <person name="Tice H."/>
            <person name="Pitluck S."/>
            <person name="Chertkov O."/>
            <person name="Brettin T."/>
            <person name="Bruce D."/>
            <person name="Han C."/>
            <person name="Schmutz J."/>
            <person name="Larimer F."/>
            <person name="Land M."/>
            <person name="Hauser L."/>
            <person name="Kyrpides N."/>
            <person name="Mikhailova N."/>
            <person name="Shelobolina E."/>
            <person name="Aklujkar M."/>
            <person name="Lovley D."/>
            <person name="Richardson P."/>
        </authorList>
    </citation>
    <scope>NUCLEOTIDE SEQUENCE [LARGE SCALE GENOMIC DNA]</scope>
    <source>
        <strain evidence="3 4">Rf4</strain>
    </source>
</reference>
<dbReference type="OrthoDB" id="9809693at2"/>
<gene>
    <name evidence="3" type="ordered locus">Gura_2241</name>
</gene>
<keyword evidence="4" id="KW-1185">Reference proteome</keyword>
<comment type="similarity">
    <text evidence="1">Belongs to the ros/MucR family.</text>
</comment>
<dbReference type="GO" id="GO:0003677">
    <property type="term" value="F:DNA binding"/>
    <property type="evidence" value="ECO:0007669"/>
    <property type="project" value="InterPro"/>
</dbReference>
<dbReference type="Pfam" id="PF05443">
    <property type="entry name" value="ROS_MUCR"/>
    <property type="match status" value="1"/>
</dbReference>
<dbReference type="Proteomes" id="UP000006695">
    <property type="component" value="Chromosome"/>
</dbReference>
<evidence type="ECO:0000256" key="2">
    <source>
        <dbReference type="SAM" id="MobiDB-lite"/>
    </source>
</evidence>
<evidence type="ECO:0000313" key="3">
    <source>
        <dbReference type="EMBL" id="ABQ26424.1"/>
    </source>
</evidence>
<evidence type="ECO:0000256" key="1">
    <source>
        <dbReference type="ARBA" id="ARBA00007031"/>
    </source>
</evidence>
<proteinExistence type="inferred from homology"/>
<dbReference type="Gene3D" id="1.10.10.1550">
    <property type="entry name" value="ROS/MUCR transcriptional regulator protein"/>
    <property type="match status" value="1"/>
</dbReference>
<dbReference type="RefSeq" id="WP_011939120.1">
    <property type="nucleotide sequence ID" value="NC_009483.1"/>
</dbReference>
<dbReference type="GO" id="GO:0008270">
    <property type="term" value="F:zinc ion binding"/>
    <property type="evidence" value="ECO:0007669"/>
    <property type="project" value="InterPro"/>
</dbReference>
<dbReference type="AlphaFoldDB" id="A5G3Q6"/>
<dbReference type="KEGG" id="gur:Gura_2241"/>
<feature type="compositionally biased region" description="Low complexity" evidence="2">
    <location>
        <begin position="145"/>
        <end position="183"/>
    </location>
</feature>
<name>A5G3Q6_GEOUR</name>
<dbReference type="STRING" id="351605.Gura_2241"/>
<dbReference type="InterPro" id="IPR041920">
    <property type="entry name" value="ROS/MUCR_sf"/>
</dbReference>
<dbReference type="InterPro" id="IPR008807">
    <property type="entry name" value="ROS_MUCR"/>
</dbReference>
<accession>A5G3Q6</accession>
<dbReference type="GO" id="GO:0006355">
    <property type="term" value="P:regulation of DNA-templated transcription"/>
    <property type="evidence" value="ECO:0007669"/>
    <property type="project" value="InterPro"/>
</dbReference>
<protein>
    <submittedName>
        <fullName evidence="3">Transcriptional regulator, MucR family</fullName>
    </submittedName>
</protein>
<dbReference type="HOGENOM" id="CLU_106247_3_0_7"/>
<evidence type="ECO:0000313" key="4">
    <source>
        <dbReference type="Proteomes" id="UP000006695"/>
    </source>
</evidence>
<organism evidence="3 4">
    <name type="scientific">Geotalea uraniireducens (strain Rf4)</name>
    <name type="common">Geobacter uraniireducens</name>
    <dbReference type="NCBI Taxonomy" id="351605"/>
    <lineage>
        <taxon>Bacteria</taxon>
        <taxon>Pseudomonadati</taxon>
        <taxon>Thermodesulfobacteriota</taxon>
        <taxon>Desulfuromonadia</taxon>
        <taxon>Geobacterales</taxon>
        <taxon>Geobacteraceae</taxon>
        <taxon>Geotalea</taxon>
    </lineage>
</organism>